<sequence length="119" mass="14111">MDKVNIYEKLNDFNEYWSPKIVDEVNESYVKVVKLKGEFLWHSHKDEDEMFFVIKGRLTIRFRDRDIFLNEGEFLIIPKGIEHMPVAEVETHVMLIEAKTTLNTGDVINERTVKEPEKI</sequence>
<feature type="domain" description="Cupin type-2" evidence="1">
    <location>
        <begin position="36"/>
        <end position="96"/>
    </location>
</feature>
<dbReference type="Gene3D" id="2.60.120.10">
    <property type="entry name" value="Jelly Rolls"/>
    <property type="match status" value="1"/>
</dbReference>
<dbReference type="HOGENOM" id="CLU_131430_1_0_9"/>
<dbReference type="PANTHER" id="PTHR36114:SF1">
    <property type="entry name" value="16.7 KDA PROTEIN IN WHIE LOCUS"/>
    <property type="match status" value="1"/>
</dbReference>
<gene>
    <name evidence="2" type="ordered locus">Desru_2351</name>
</gene>
<dbReference type="RefSeq" id="WP_013842350.1">
    <property type="nucleotide sequence ID" value="NC_015589.1"/>
</dbReference>
<dbReference type="PANTHER" id="PTHR36114">
    <property type="entry name" value="16.7 KDA PROTEIN IN WHIE LOCUS"/>
    <property type="match status" value="1"/>
</dbReference>
<evidence type="ECO:0000313" key="2">
    <source>
        <dbReference type="EMBL" id="AEG60594.1"/>
    </source>
</evidence>
<dbReference type="KEGG" id="dru:Desru_2351"/>
<reference evidence="3" key="1">
    <citation type="submission" date="2011-05" db="EMBL/GenBank/DDBJ databases">
        <title>Complete sequence of Desulfotomaculum ruminis DSM 2154.</title>
        <authorList>
            <person name="Lucas S."/>
            <person name="Copeland A."/>
            <person name="Lapidus A."/>
            <person name="Cheng J.-F."/>
            <person name="Goodwin L."/>
            <person name="Pitluck S."/>
            <person name="Lu M."/>
            <person name="Detter J.C."/>
            <person name="Han C."/>
            <person name="Tapia R."/>
            <person name="Land M."/>
            <person name="Hauser L."/>
            <person name="Kyrpides N."/>
            <person name="Ivanova N."/>
            <person name="Mikhailova N."/>
            <person name="Pagani I."/>
            <person name="Stams A.J.M."/>
            <person name="Plugge C.M."/>
            <person name="Muyzer G."/>
            <person name="Kuever J."/>
            <person name="Parshina S.N."/>
            <person name="Ivanova A.E."/>
            <person name="Nazina T.N."/>
            <person name="Brambilla E."/>
            <person name="Spring S."/>
            <person name="Klenk H.-P."/>
            <person name="Woyke T."/>
        </authorList>
    </citation>
    <scope>NUCLEOTIDE SEQUENCE [LARGE SCALE GENOMIC DNA]</scope>
    <source>
        <strain evidence="3">ATCC 23193 / DSM 2154 / NCIB 8452 / DL</strain>
    </source>
</reference>
<name>F6DMC7_DESRL</name>
<dbReference type="Pfam" id="PF07883">
    <property type="entry name" value="Cupin_2"/>
    <property type="match status" value="1"/>
</dbReference>
<dbReference type="InterPro" id="IPR014710">
    <property type="entry name" value="RmlC-like_jellyroll"/>
</dbReference>
<dbReference type="eggNOG" id="COG0662">
    <property type="taxonomic scope" value="Bacteria"/>
</dbReference>
<dbReference type="OrthoDB" id="9794183at2"/>
<dbReference type="Proteomes" id="UP000009234">
    <property type="component" value="Chromosome"/>
</dbReference>
<proteinExistence type="predicted"/>
<dbReference type="EMBL" id="CP002780">
    <property type="protein sequence ID" value="AEG60594.1"/>
    <property type="molecule type" value="Genomic_DNA"/>
</dbReference>
<dbReference type="InterPro" id="IPR052044">
    <property type="entry name" value="PKS_Associated_Protein"/>
</dbReference>
<evidence type="ECO:0000313" key="3">
    <source>
        <dbReference type="Proteomes" id="UP000009234"/>
    </source>
</evidence>
<reference evidence="2 3" key="2">
    <citation type="journal article" date="2012" name="Stand. Genomic Sci.">
        <title>Complete genome sequence of the sulfate-reducing firmicute Desulfotomaculum ruminis type strain (DL(T)).</title>
        <authorList>
            <person name="Spring S."/>
            <person name="Visser M."/>
            <person name="Lu M."/>
            <person name="Copeland A."/>
            <person name="Lapidus A."/>
            <person name="Lucas S."/>
            <person name="Cheng J.F."/>
            <person name="Han C."/>
            <person name="Tapia R."/>
            <person name="Goodwin L.A."/>
            <person name="Pitluck S."/>
            <person name="Ivanova N."/>
            <person name="Land M."/>
            <person name="Hauser L."/>
            <person name="Larimer F."/>
            <person name="Rohde M."/>
            <person name="Goker M."/>
            <person name="Detter J.C."/>
            <person name="Kyrpides N.C."/>
            <person name="Woyke T."/>
            <person name="Schaap P.J."/>
            <person name="Plugge C.M."/>
            <person name="Muyzer G."/>
            <person name="Kuever J."/>
            <person name="Pereira I.A."/>
            <person name="Parshina S.N."/>
            <person name="Bernier-Latmani R."/>
            <person name="Stams A.J."/>
            <person name="Klenk H.P."/>
        </authorList>
    </citation>
    <scope>NUCLEOTIDE SEQUENCE [LARGE SCALE GENOMIC DNA]</scope>
    <source>
        <strain evidence="3">ATCC 23193 / DSM 2154 / NCIB 8452 / DL</strain>
    </source>
</reference>
<dbReference type="AlphaFoldDB" id="F6DMC7"/>
<accession>F6DMC7</accession>
<dbReference type="STRING" id="696281.Desru_2351"/>
<dbReference type="CDD" id="cd02226">
    <property type="entry name" value="cupin_YdbB-like"/>
    <property type="match status" value="1"/>
</dbReference>
<dbReference type="SUPFAM" id="SSF51182">
    <property type="entry name" value="RmlC-like cupins"/>
    <property type="match status" value="1"/>
</dbReference>
<evidence type="ECO:0000259" key="1">
    <source>
        <dbReference type="Pfam" id="PF07883"/>
    </source>
</evidence>
<keyword evidence="3" id="KW-1185">Reference proteome</keyword>
<dbReference type="InterPro" id="IPR011051">
    <property type="entry name" value="RmlC_Cupin_sf"/>
</dbReference>
<dbReference type="InterPro" id="IPR013096">
    <property type="entry name" value="Cupin_2"/>
</dbReference>
<organism evidence="2 3">
    <name type="scientific">Desulforamulus ruminis (strain ATCC 23193 / DSM 2154 / NCIMB 8452 / DL)</name>
    <name type="common">Desulfotomaculum ruminis</name>
    <dbReference type="NCBI Taxonomy" id="696281"/>
    <lineage>
        <taxon>Bacteria</taxon>
        <taxon>Bacillati</taxon>
        <taxon>Bacillota</taxon>
        <taxon>Clostridia</taxon>
        <taxon>Eubacteriales</taxon>
        <taxon>Peptococcaceae</taxon>
        <taxon>Desulforamulus</taxon>
    </lineage>
</organism>
<protein>
    <submittedName>
        <fullName evidence="2">Cupin 2 conserved barrel domain protein</fullName>
    </submittedName>
</protein>